<organism evidence="2 3">
    <name type="scientific">Symbiodinium necroappetens</name>
    <dbReference type="NCBI Taxonomy" id="1628268"/>
    <lineage>
        <taxon>Eukaryota</taxon>
        <taxon>Sar</taxon>
        <taxon>Alveolata</taxon>
        <taxon>Dinophyceae</taxon>
        <taxon>Suessiales</taxon>
        <taxon>Symbiodiniaceae</taxon>
        <taxon>Symbiodinium</taxon>
    </lineage>
</organism>
<evidence type="ECO:0000313" key="3">
    <source>
        <dbReference type="Proteomes" id="UP000601435"/>
    </source>
</evidence>
<evidence type="ECO:0000256" key="1">
    <source>
        <dbReference type="SAM" id="Coils"/>
    </source>
</evidence>
<feature type="non-terminal residue" evidence="2">
    <location>
        <position position="1"/>
    </location>
</feature>
<proteinExistence type="predicted"/>
<sequence length="578" mass="66463">MFLYKTQLALIRLLTKDGILQKPSACPHCGSASIGSLHYCKQWQGHVYRCSKKSCMKRSWPHSFHPIFYHSKGKGIDLNMQAVILFCATIGIPQSGTHLLLNVDDKAVARIYGNLDTARARHVVRHEKNITYGNWHDIEADEADLGKGLITDGDTQQSGLTTVWEQWGGLVERGRPESLRLFRLNPKNTKARAPGPGPIRKREWRPIATKLLASKQVILHTDGARAHKMKFDQVIHCNAVHQKKKKVIHGKVLKPQYTKVHHVTLPDGKQEAEGDRVECYRGLVYKITSDERLEEHEYVLYRIAMKFLLTRWHNFVAAKEMEKSRLRRLREVFKAWFDVLVMVKHNNALDRLDETKLELENARAKCLKAARRREWLKVQVDRACAMELDFWGSWVLWAWFDVVRVSRDERDSTLQARLARAAATLKLSESMGKAGVDFLKPLVSAWATLVLRQRKARAAAAQRVYGVGSDTLRKVFQAWQEIKNAEFENIKRQLRRKEEDFQELQSLSSRLYTFSKHASSRVEHLESALRAAERALFAGQDRGETLEREVLGLQSQLQQEAMISESRLRQQLGPERVG</sequence>
<keyword evidence="3" id="KW-1185">Reference proteome</keyword>
<keyword evidence="1" id="KW-0175">Coiled coil</keyword>
<dbReference type="Proteomes" id="UP000601435">
    <property type="component" value="Unassembled WGS sequence"/>
</dbReference>
<reference evidence="2" key="1">
    <citation type="submission" date="2021-02" db="EMBL/GenBank/DDBJ databases">
        <authorList>
            <person name="Dougan E. K."/>
            <person name="Rhodes N."/>
            <person name="Thang M."/>
            <person name="Chan C."/>
        </authorList>
    </citation>
    <scope>NUCLEOTIDE SEQUENCE</scope>
</reference>
<name>A0A813AE26_9DINO</name>
<accession>A0A813AE26</accession>
<dbReference type="AlphaFoldDB" id="A0A813AE26"/>
<evidence type="ECO:0000313" key="2">
    <source>
        <dbReference type="EMBL" id="CAE7861532.1"/>
    </source>
</evidence>
<feature type="coiled-coil region" evidence="1">
    <location>
        <begin position="480"/>
        <end position="535"/>
    </location>
</feature>
<feature type="coiled-coil region" evidence="1">
    <location>
        <begin position="342"/>
        <end position="372"/>
    </location>
</feature>
<comment type="caution">
    <text evidence="2">The sequence shown here is derived from an EMBL/GenBank/DDBJ whole genome shotgun (WGS) entry which is preliminary data.</text>
</comment>
<protein>
    <submittedName>
        <fullName evidence="2">Uncharacterized protein</fullName>
    </submittedName>
</protein>
<dbReference type="OrthoDB" id="406067at2759"/>
<gene>
    <name evidence="2" type="ORF">SNEC2469_LOCUS27304</name>
</gene>
<dbReference type="EMBL" id="CAJNJA010057264">
    <property type="protein sequence ID" value="CAE7861532.1"/>
    <property type="molecule type" value="Genomic_DNA"/>
</dbReference>